<organism evidence="1 2">
    <name type="scientific">Ovis ammon polii x Ovis aries</name>
    <dbReference type="NCBI Taxonomy" id="2918886"/>
    <lineage>
        <taxon>Eukaryota</taxon>
        <taxon>Metazoa</taxon>
        <taxon>Chordata</taxon>
        <taxon>Craniata</taxon>
        <taxon>Vertebrata</taxon>
        <taxon>Euteleostomi</taxon>
        <taxon>Mammalia</taxon>
        <taxon>Eutheria</taxon>
        <taxon>Laurasiatheria</taxon>
        <taxon>Artiodactyla</taxon>
        <taxon>Ruminantia</taxon>
        <taxon>Pecora</taxon>
        <taxon>Bovidae</taxon>
        <taxon>Caprinae</taxon>
        <taxon>Ovis</taxon>
    </lineage>
</organism>
<accession>A0ACB9UA43</accession>
<reference evidence="1" key="1">
    <citation type="submission" date="2022-03" db="EMBL/GenBank/DDBJ databases">
        <title>Genomic analyses of argali, domestic sheep and their hybrids provide insights into chromosomal evolution, heterosis and genetic basis of agronomic traits.</title>
        <authorList>
            <person name="Li M."/>
        </authorList>
    </citation>
    <scope>NUCLEOTIDE SEQUENCE</scope>
    <source>
        <strain evidence="1">F1 hybrid</strain>
    </source>
</reference>
<sequence length="220" mass="23307">MQPLMDKAGDGKEMGNGSWCHSAFQLTHPLILISVRRGFPGTLGRNFSCNPYVCLERGAGFGMSVERRGGIPYPRKTLSPGSSCMSGGTENTSCLQSLLCSTLNGPSTAANRPEEFPRIFQLQFLGSKKTGPSVEDLHLGGQVKLLARTALPCLLPCSASLPLSAVGSGPLVDFHMSLAPGPFAAAPEAAPHPRSAAPALTTRPGSELEWAQQLHRWLPS</sequence>
<comment type="caution">
    <text evidence="1">The sequence shown here is derived from an EMBL/GenBank/DDBJ whole genome shotgun (WGS) entry which is preliminary data.</text>
</comment>
<dbReference type="EMBL" id="CM043046">
    <property type="protein sequence ID" value="KAI4561706.1"/>
    <property type="molecule type" value="Genomic_DNA"/>
</dbReference>
<name>A0ACB9UA43_9CETA</name>
<protein>
    <submittedName>
        <fullName evidence="1">Uncharacterized protein</fullName>
    </submittedName>
</protein>
<keyword evidence="2" id="KW-1185">Reference proteome</keyword>
<evidence type="ECO:0000313" key="1">
    <source>
        <dbReference type="EMBL" id="KAI4561706.1"/>
    </source>
</evidence>
<gene>
    <name evidence="1" type="ORF">MJG53_016760</name>
</gene>
<evidence type="ECO:0000313" key="2">
    <source>
        <dbReference type="Proteomes" id="UP001057279"/>
    </source>
</evidence>
<dbReference type="Proteomes" id="UP001057279">
    <property type="component" value="Linkage Group LG21"/>
</dbReference>
<proteinExistence type="predicted"/>